<reference evidence="2" key="1">
    <citation type="submission" date="2007-07" db="EMBL/GenBank/DDBJ databases">
        <title>PCAP assembly of the Caenorhabditis remanei genome.</title>
        <authorList>
            <consortium name="The Caenorhabditis remanei Sequencing Consortium"/>
            <person name="Wilson R.K."/>
        </authorList>
    </citation>
    <scope>NUCLEOTIDE SEQUENCE [LARGE SCALE GENOMIC DNA]</scope>
    <source>
        <strain evidence="2">PB4641</strain>
    </source>
</reference>
<evidence type="ECO:0000313" key="3">
    <source>
        <dbReference type="Proteomes" id="UP000008281"/>
    </source>
</evidence>
<gene>
    <name evidence="2" type="ORF">CRE_19150</name>
</gene>
<dbReference type="GeneID" id="9819188"/>
<sequence>MHPTPTPRFSNKQLTDLALASIKKGKKAKDTEKHRVYLLIKMFALALHPYLAAMETERSSTNPPVSRKRDSDGQLSTPSADKQQ</sequence>
<feature type="region of interest" description="Disordered" evidence="1">
    <location>
        <begin position="55"/>
        <end position="84"/>
    </location>
</feature>
<organism evidence="3">
    <name type="scientific">Caenorhabditis remanei</name>
    <name type="common">Caenorhabditis vulgaris</name>
    <dbReference type="NCBI Taxonomy" id="31234"/>
    <lineage>
        <taxon>Eukaryota</taxon>
        <taxon>Metazoa</taxon>
        <taxon>Ecdysozoa</taxon>
        <taxon>Nematoda</taxon>
        <taxon>Chromadorea</taxon>
        <taxon>Rhabditida</taxon>
        <taxon>Rhabditina</taxon>
        <taxon>Rhabditomorpha</taxon>
        <taxon>Rhabditoidea</taxon>
        <taxon>Rhabditidae</taxon>
        <taxon>Peloderinae</taxon>
        <taxon>Caenorhabditis</taxon>
    </lineage>
</organism>
<keyword evidence="3" id="KW-1185">Reference proteome</keyword>
<dbReference type="Proteomes" id="UP000008281">
    <property type="component" value="Unassembled WGS sequence"/>
</dbReference>
<dbReference type="EMBL" id="DS268450">
    <property type="protein sequence ID" value="EFP03726.1"/>
    <property type="molecule type" value="Genomic_DNA"/>
</dbReference>
<dbReference type="AlphaFoldDB" id="E3MJK5"/>
<protein>
    <submittedName>
        <fullName evidence="2">Uncharacterized protein</fullName>
    </submittedName>
</protein>
<dbReference type="KEGG" id="crq:GCK72_025426"/>
<dbReference type="HOGENOM" id="CLU_2529605_0_0_1"/>
<evidence type="ECO:0000313" key="2">
    <source>
        <dbReference type="EMBL" id="EFP03726.1"/>
    </source>
</evidence>
<proteinExistence type="predicted"/>
<name>E3MJK5_CAERE</name>
<feature type="compositionally biased region" description="Polar residues" evidence="1">
    <location>
        <begin position="73"/>
        <end position="84"/>
    </location>
</feature>
<accession>E3MJK5</accession>
<evidence type="ECO:0000256" key="1">
    <source>
        <dbReference type="SAM" id="MobiDB-lite"/>
    </source>
</evidence>
<dbReference type="RefSeq" id="XP_003103755.2">
    <property type="nucleotide sequence ID" value="XM_003103707.2"/>
</dbReference>
<dbReference type="CTD" id="9819188"/>